<keyword evidence="2" id="KW-0808">Transferase</keyword>
<dbReference type="GO" id="GO:0032259">
    <property type="term" value="P:methylation"/>
    <property type="evidence" value="ECO:0007669"/>
    <property type="project" value="UniProtKB-KW"/>
</dbReference>
<evidence type="ECO:0000313" key="2">
    <source>
        <dbReference type="EMBL" id="PYE55808.1"/>
    </source>
</evidence>
<proteinExistence type="predicted"/>
<dbReference type="PANTHER" id="PTHR43464:SF58">
    <property type="entry name" value="BLR7975 PROTEIN"/>
    <property type="match status" value="1"/>
</dbReference>
<dbReference type="AlphaFoldDB" id="A0A318SE44"/>
<dbReference type="GO" id="GO:0008168">
    <property type="term" value="F:methyltransferase activity"/>
    <property type="evidence" value="ECO:0007669"/>
    <property type="project" value="UniProtKB-KW"/>
</dbReference>
<name>A0A318SE44_9DEIO</name>
<evidence type="ECO:0000313" key="3">
    <source>
        <dbReference type="Proteomes" id="UP000248326"/>
    </source>
</evidence>
<comment type="caution">
    <text evidence="2">The sequence shown here is derived from an EMBL/GenBank/DDBJ whole genome shotgun (WGS) entry which is preliminary data.</text>
</comment>
<evidence type="ECO:0000259" key="1">
    <source>
        <dbReference type="Pfam" id="PF08242"/>
    </source>
</evidence>
<dbReference type="EMBL" id="QJSX01000002">
    <property type="protein sequence ID" value="PYE55808.1"/>
    <property type="molecule type" value="Genomic_DNA"/>
</dbReference>
<protein>
    <submittedName>
        <fullName evidence="2">Methyltransferase family protein</fullName>
    </submittedName>
</protein>
<dbReference type="OrthoDB" id="60811at2"/>
<sequence length="289" mass="32321">MHVVVTRLRDLLARDGAARFLVPNPDLGDGRYPGEETSVGKHRPYSVWVDLADRLECRFLTPVSHGDFVELRFDLVERTSRDRSAGRYGALSDFQRVDKLEDPLFLDDMLEALHRVPLASGARVLHLGVNGGRELALLDLAFPDRAFDVVAVDVDDSALELARRRFPQHAFRVLNVNDLPDETLGTFDLVVALSVLQSPGVDTDRVFRVLLRDHLKPSGSVILGFPNCRYLGGEVSYGARLLNFRKPDLSLLVKDVALVRRHLQKHGFRVYVTGKYEVLVTGVNVKSTA</sequence>
<feature type="domain" description="Methyltransferase type 12" evidence="1">
    <location>
        <begin position="125"/>
        <end position="220"/>
    </location>
</feature>
<gene>
    <name evidence="2" type="ORF">DES52_102173</name>
</gene>
<reference evidence="2 3" key="1">
    <citation type="submission" date="2018-06" db="EMBL/GenBank/DDBJ databases">
        <title>Genomic Encyclopedia of Type Strains, Phase IV (KMG-IV): sequencing the most valuable type-strain genomes for metagenomic binning, comparative biology and taxonomic classification.</title>
        <authorList>
            <person name="Goeker M."/>
        </authorList>
    </citation>
    <scope>NUCLEOTIDE SEQUENCE [LARGE SCALE GENOMIC DNA]</scope>
    <source>
        <strain evidence="2 3">DSM 18048</strain>
    </source>
</reference>
<dbReference type="InterPro" id="IPR013217">
    <property type="entry name" value="Methyltransf_12"/>
</dbReference>
<dbReference type="Pfam" id="PF08242">
    <property type="entry name" value="Methyltransf_12"/>
    <property type="match status" value="1"/>
</dbReference>
<dbReference type="InterPro" id="IPR029063">
    <property type="entry name" value="SAM-dependent_MTases_sf"/>
</dbReference>
<keyword evidence="2" id="KW-0489">Methyltransferase</keyword>
<dbReference type="PANTHER" id="PTHR43464">
    <property type="entry name" value="METHYLTRANSFERASE"/>
    <property type="match status" value="1"/>
</dbReference>
<keyword evidence="3" id="KW-1185">Reference proteome</keyword>
<organism evidence="2 3">
    <name type="scientific">Deinococcus yavapaiensis KR-236</name>
    <dbReference type="NCBI Taxonomy" id="694435"/>
    <lineage>
        <taxon>Bacteria</taxon>
        <taxon>Thermotogati</taxon>
        <taxon>Deinococcota</taxon>
        <taxon>Deinococci</taxon>
        <taxon>Deinococcales</taxon>
        <taxon>Deinococcaceae</taxon>
        <taxon>Deinococcus</taxon>
    </lineage>
</organism>
<dbReference type="RefSeq" id="WP_110885354.1">
    <property type="nucleotide sequence ID" value="NZ_QJSX01000002.1"/>
</dbReference>
<dbReference type="SUPFAM" id="SSF53335">
    <property type="entry name" value="S-adenosyl-L-methionine-dependent methyltransferases"/>
    <property type="match status" value="1"/>
</dbReference>
<dbReference type="Gene3D" id="3.40.50.150">
    <property type="entry name" value="Vaccinia Virus protein VP39"/>
    <property type="match status" value="1"/>
</dbReference>
<dbReference type="Proteomes" id="UP000248326">
    <property type="component" value="Unassembled WGS sequence"/>
</dbReference>
<accession>A0A318SE44</accession>